<dbReference type="InterPro" id="IPR009929">
    <property type="entry name" value="T3SS_YscO"/>
</dbReference>
<comment type="caution">
    <text evidence="2">The sequence shown here is derived from an EMBL/GenBank/DDBJ whole genome shotgun (WGS) entry which is preliminary data.</text>
</comment>
<dbReference type="Proteomes" id="UP000216020">
    <property type="component" value="Unassembled WGS sequence"/>
</dbReference>
<dbReference type="Gene3D" id="1.10.287.1700">
    <property type="match status" value="1"/>
</dbReference>
<dbReference type="AlphaFoldDB" id="A0A261SLC4"/>
<accession>A0A261SLC4</accession>
<name>A0A261SLC4_9BORD</name>
<feature type="region of interest" description="Disordered" evidence="1">
    <location>
        <begin position="98"/>
        <end position="157"/>
    </location>
</feature>
<gene>
    <name evidence="2" type="ORF">CAL29_05370</name>
</gene>
<sequence>MALLKCLLALREMRETRDAQSLRRARDARAQADAAVTRAERALEQGLMETRRQEDALFDGMRGALWPLSTVQGMHGRLEALRQGAETLRDGVAEAEAQRTQSQARLETAQAVHRRSRKQADKASEVHAAHEREARLLSERKEDMEMEEVAASRRPVA</sequence>
<proteinExistence type="predicted"/>
<evidence type="ECO:0000313" key="2">
    <source>
        <dbReference type="EMBL" id="OZI37807.1"/>
    </source>
</evidence>
<reference evidence="3" key="1">
    <citation type="submission" date="2017-05" db="EMBL/GenBank/DDBJ databases">
        <title>Complete and WGS of Bordetella genogroups.</title>
        <authorList>
            <person name="Spilker T."/>
            <person name="Lipuma J."/>
        </authorList>
    </citation>
    <scope>NUCLEOTIDE SEQUENCE [LARGE SCALE GENOMIC DNA]</scope>
    <source>
        <strain evidence="3">AU16122</strain>
    </source>
</reference>
<evidence type="ECO:0000256" key="1">
    <source>
        <dbReference type="SAM" id="MobiDB-lite"/>
    </source>
</evidence>
<keyword evidence="3" id="KW-1185">Reference proteome</keyword>
<organism evidence="2 3">
    <name type="scientific">Bordetella genomosp. 10</name>
    <dbReference type="NCBI Taxonomy" id="1416804"/>
    <lineage>
        <taxon>Bacteria</taxon>
        <taxon>Pseudomonadati</taxon>
        <taxon>Pseudomonadota</taxon>
        <taxon>Betaproteobacteria</taxon>
        <taxon>Burkholderiales</taxon>
        <taxon>Alcaligenaceae</taxon>
        <taxon>Bordetella</taxon>
    </lineage>
</organism>
<dbReference type="Pfam" id="PF07321">
    <property type="entry name" value="YscO"/>
    <property type="match status" value="1"/>
</dbReference>
<feature type="compositionally biased region" description="Basic and acidic residues" evidence="1">
    <location>
        <begin position="118"/>
        <end position="143"/>
    </location>
</feature>
<dbReference type="InterPro" id="IPR053716">
    <property type="entry name" value="Flag_assembly_chemotaxis_eff"/>
</dbReference>
<protein>
    <recommendedName>
        <fullName evidence="4">Type III secretion protein</fullName>
    </recommendedName>
</protein>
<evidence type="ECO:0000313" key="3">
    <source>
        <dbReference type="Proteomes" id="UP000216020"/>
    </source>
</evidence>
<evidence type="ECO:0008006" key="4">
    <source>
        <dbReference type="Google" id="ProtNLM"/>
    </source>
</evidence>
<dbReference type="RefSeq" id="WP_094851907.1">
    <property type="nucleotide sequence ID" value="NZ_NEVM01000001.1"/>
</dbReference>
<dbReference type="EMBL" id="NEVM01000001">
    <property type="protein sequence ID" value="OZI37807.1"/>
    <property type="molecule type" value="Genomic_DNA"/>
</dbReference>
<dbReference type="OrthoDB" id="8689355at2"/>